<evidence type="ECO:0000256" key="1">
    <source>
        <dbReference type="SAM" id="SignalP"/>
    </source>
</evidence>
<keyword evidence="3" id="KW-1185">Reference proteome</keyword>
<keyword evidence="1" id="KW-0732">Signal</keyword>
<dbReference type="Proteomes" id="UP001549204">
    <property type="component" value="Unassembled WGS sequence"/>
</dbReference>
<sequence>MRSFTPRTLRAATLAALFVTVPFAGAYAASTAFYGPRETALIDQIQSVDTGIRAATQANQLEPGEARDLRTQITRLDRAAQRAARDGTMPTTRYHQLLAQLDDVSQKLRAATGSAFLIGSGGDGGYYPNGYGPNYPNP</sequence>
<dbReference type="EMBL" id="JBEPMC010000007">
    <property type="protein sequence ID" value="MET3581073.1"/>
    <property type="molecule type" value="Genomic_DNA"/>
</dbReference>
<feature type="chain" id="PRO_5046475104" evidence="1">
    <location>
        <begin position="29"/>
        <end position="138"/>
    </location>
</feature>
<proteinExistence type="predicted"/>
<evidence type="ECO:0000313" key="3">
    <source>
        <dbReference type="Proteomes" id="UP001549204"/>
    </source>
</evidence>
<dbReference type="RefSeq" id="WP_352928227.1">
    <property type="nucleotide sequence ID" value="NZ_JBEPMC010000007.1"/>
</dbReference>
<reference evidence="2 3" key="1">
    <citation type="submission" date="2024-06" db="EMBL/GenBank/DDBJ databases">
        <title>Genomic Encyclopedia of Type Strains, Phase IV (KMG-IV): sequencing the most valuable type-strain genomes for metagenomic binning, comparative biology and taxonomic classification.</title>
        <authorList>
            <person name="Goeker M."/>
        </authorList>
    </citation>
    <scope>NUCLEOTIDE SEQUENCE [LARGE SCALE GENOMIC DNA]</scope>
    <source>
        <strain evidence="2 3">DSM 100022</strain>
    </source>
</reference>
<feature type="signal peptide" evidence="1">
    <location>
        <begin position="1"/>
        <end position="28"/>
    </location>
</feature>
<comment type="caution">
    <text evidence="2">The sequence shown here is derived from an EMBL/GenBank/DDBJ whole genome shotgun (WGS) entry which is preliminary data.</text>
</comment>
<accession>A0ABV2GS28</accession>
<name>A0ABV2GS28_9HYPH</name>
<organism evidence="2 3">
    <name type="scientific">Mesorhizobium robiniae</name>
    <dbReference type="NCBI Taxonomy" id="559315"/>
    <lineage>
        <taxon>Bacteria</taxon>
        <taxon>Pseudomonadati</taxon>
        <taxon>Pseudomonadota</taxon>
        <taxon>Alphaproteobacteria</taxon>
        <taxon>Hyphomicrobiales</taxon>
        <taxon>Phyllobacteriaceae</taxon>
        <taxon>Mesorhizobium</taxon>
    </lineage>
</organism>
<protein>
    <submittedName>
        <fullName evidence="2">Uncharacterized protein</fullName>
    </submittedName>
</protein>
<evidence type="ECO:0000313" key="2">
    <source>
        <dbReference type="EMBL" id="MET3581073.1"/>
    </source>
</evidence>
<gene>
    <name evidence="2" type="ORF">ABID19_004119</name>
</gene>